<organism evidence="2 3">
    <name type="scientific">Nematocida displodere</name>
    <dbReference type="NCBI Taxonomy" id="1805483"/>
    <lineage>
        <taxon>Eukaryota</taxon>
        <taxon>Fungi</taxon>
        <taxon>Fungi incertae sedis</taxon>
        <taxon>Microsporidia</taxon>
        <taxon>Nematocida</taxon>
    </lineage>
</organism>
<evidence type="ECO:0000256" key="1">
    <source>
        <dbReference type="SAM" id="SignalP"/>
    </source>
</evidence>
<dbReference type="RefSeq" id="XP_067544891.1">
    <property type="nucleotide sequence ID" value="XM_067689001.1"/>
</dbReference>
<proteinExistence type="predicted"/>
<accession>A0A177EIE9</accession>
<evidence type="ECO:0000313" key="2">
    <source>
        <dbReference type="EMBL" id="OAG31170.1"/>
    </source>
</evidence>
<reference evidence="2 3" key="1">
    <citation type="submission" date="2016-02" db="EMBL/GenBank/DDBJ databases">
        <title>Discovery of a natural microsporidian pathogen with a broad tissue tropism in Caenorhabditis elegans.</title>
        <authorList>
            <person name="Luallen R.J."/>
            <person name="Reinke A.W."/>
            <person name="Tong L."/>
            <person name="Botts M.R."/>
            <person name="Felix M.-A."/>
            <person name="Troemel E.R."/>
        </authorList>
    </citation>
    <scope>NUCLEOTIDE SEQUENCE [LARGE SCALE GENOMIC DNA]</scope>
    <source>
        <strain evidence="2 3">JUm2807</strain>
    </source>
</reference>
<keyword evidence="1" id="KW-0732">Signal</keyword>
<dbReference type="Proteomes" id="UP000185944">
    <property type="component" value="Unassembled WGS sequence"/>
</dbReference>
<gene>
    <name evidence="2" type="ORF">NEDG_01583</name>
</gene>
<sequence>MFRYVQTYKIACLLVLAVARVIATSPDATTALTPQTQPMDELASVNQLFTNTISSIKQAQLKEDLKHSQFFLSFYSVAEAFQISQMQSPPCPWFTVYSKCPAGDHAIVEQLLSNIEGFLSLYEQEAVPTSPEQTDRRKELVSLFREKYTQLLRSEEWVGERTTMATLFDLFEGVLALARGLHNADAKGMLLLVCLRNKSYSVYLEDQKRKSIANQCIVFQTALIAVVPSHADYLVLVDIQFTEDDLLSAHQQRFCETRLSVDIPVFRMNNVSVPAMGYFLSSIDFRSGVALIIHNTAISDFSFLSYFSSAGVTDFILDDITDNRLSAESVAACNNSLEHLYTTVSKVESNLHAPVWIFGLVVKGVSLSSMVGLCISDLTIPLLPLAISGDRVVAFFLKNSINHLKLMFRADVVQTERATKLAIAWAFIHTPGIDSLDVFFQNIQSRIRKNHYLSLLKTAFPGILSLFVNGQVVWVVDP</sequence>
<dbReference type="AlphaFoldDB" id="A0A177EIE9"/>
<keyword evidence="3" id="KW-1185">Reference proteome</keyword>
<feature type="signal peptide" evidence="1">
    <location>
        <begin position="1"/>
        <end position="23"/>
    </location>
</feature>
<dbReference type="GeneID" id="93647933"/>
<evidence type="ECO:0000313" key="3">
    <source>
        <dbReference type="Proteomes" id="UP000185944"/>
    </source>
</evidence>
<protein>
    <submittedName>
        <fullName evidence="2">Uncharacterized protein</fullName>
    </submittedName>
</protein>
<feature type="chain" id="PRO_5008060431" evidence="1">
    <location>
        <begin position="24"/>
        <end position="478"/>
    </location>
</feature>
<dbReference type="VEuPathDB" id="MicrosporidiaDB:NEDG_01583"/>
<dbReference type="EMBL" id="LTDL01000021">
    <property type="protein sequence ID" value="OAG31170.1"/>
    <property type="molecule type" value="Genomic_DNA"/>
</dbReference>
<comment type="caution">
    <text evidence="2">The sequence shown here is derived from an EMBL/GenBank/DDBJ whole genome shotgun (WGS) entry which is preliminary data.</text>
</comment>
<name>A0A177EIE9_9MICR</name>